<evidence type="ECO:0000259" key="1">
    <source>
        <dbReference type="Pfam" id="PF07238"/>
    </source>
</evidence>
<dbReference type="RefSeq" id="WP_114300105.1">
    <property type="nucleotide sequence ID" value="NZ_QPJT01000040.1"/>
</dbReference>
<dbReference type="Proteomes" id="UP000253034">
    <property type="component" value="Unassembled WGS sequence"/>
</dbReference>
<accession>A0A369AIF8</accession>
<dbReference type="GO" id="GO:0035438">
    <property type="term" value="F:cyclic-di-GMP binding"/>
    <property type="evidence" value="ECO:0007669"/>
    <property type="project" value="InterPro"/>
</dbReference>
<name>A0A369AIF8_9FIRM</name>
<dbReference type="Pfam" id="PF07238">
    <property type="entry name" value="PilZ"/>
    <property type="match status" value="1"/>
</dbReference>
<comment type="caution">
    <text evidence="2">The sequence shown here is derived from an EMBL/GenBank/DDBJ whole genome shotgun (WGS) entry which is preliminary data.</text>
</comment>
<dbReference type="OrthoDB" id="2080591at2"/>
<sequence length="345" mass="39802">MKITIVKQNELMNVMQDLNIVKVKFRNGDNWLIALLLYADESNIEILFDSPYSENLLPYQEAILKFQKEGYEYLVSGEVTTANASNPKAATLRVSMAQKYSDLRKYMRFDSNLNVILKTDKGNTIESVAKNISRGGAMIVAEADIELGSVISFHIASMSGNCFTALAKLIRKSPYKEPQISYGIEFIEISEDSNRVFNKEILKYEKQYLKSLNTLKDYTRKAYTSFSTKIAILCYGKGEDYNIREGLMNLGAENYEVFYNFRFYTDFFTEEKPKIVIVDTEEVSEDIHEIIRQIDAVFPHIKIIFLHPICEDDAKKEDMLIPDSVSNLYKPLIYNEFETELMKHL</sequence>
<feature type="domain" description="PilZ" evidence="1">
    <location>
        <begin position="103"/>
        <end position="196"/>
    </location>
</feature>
<evidence type="ECO:0000313" key="2">
    <source>
        <dbReference type="EMBL" id="RCX08903.1"/>
    </source>
</evidence>
<dbReference type="AlphaFoldDB" id="A0A369AIF8"/>
<keyword evidence="3" id="KW-1185">Reference proteome</keyword>
<organism evidence="2 3">
    <name type="scientific">Anaerobacterium chartisolvens</name>
    <dbReference type="NCBI Taxonomy" id="1297424"/>
    <lineage>
        <taxon>Bacteria</taxon>
        <taxon>Bacillati</taxon>
        <taxon>Bacillota</taxon>
        <taxon>Clostridia</taxon>
        <taxon>Eubacteriales</taxon>
        <taxon>Oscillospiraceae</taxon>
        <taxon>Anaerobacterium</taxon>
    </lineage>
</organism>
<protein>
    <submittedName>
        <fullName evidence="2">PilZ domain-containing protein</fullName>
    </submittedName>
</protein>
<dbReference type="Gene3D" id="2.40.10.220">
    <property type="entry name" value="predicted glycosyltransferase like domains"/>
    <property type="match status" value="1"/>
</dbReference>
<dbReference type="SUPFAM" id="SSF141371">
    <property type="entry name" value="PilZ domain-like"/>
    <property type="match status" value="1"/>
</dbReference>
<dbReference type="EMBL" id="QPJT01000040">
    <property type="protein sequence ID" value="RCX08903.1"/>
    <property type="molecule type" value="Genomic_DNA"/>
</dbReference>
<gene>
    <name evidence="2" type="ORF">DFR58_14014</name>
</gene>
<dbReference type="InterPro" id="IPR009875">
    <property type="entry name" value="PilZ_domain"/>
</dbReference>
<proteinExistence type="predicted"/>
<evidence type="ECO:0000313" key="3">
    <source>
        <dbReference type="Proteomes" id="UP000253034"/>
    </source>
</evidence>
<reference evidence="2 3" key="1">
    <citation type="submission" date="2018-07" db="EMBL/GenBank/DDBJ databases">
        <title>Genomic Encyclopedia of Type Strains, Phase IV (KMG-IV): sequencing the most valuable type-strain genomes for metagenomic binning, comparative biology and taxonomic classification.</title>
        <authorList>
            <person name="Goeker M."/>
        </authorList>
    </citation>
    <scope>NUCLEOTIDE SEQUENCE [LARGE SCALE GENOMIC DNA]</scope>
    <source>
        <strain evidence="2 3">DSM 27016</strain>
    </source>
</reference>